<feature type="region of interest" description="Disordered" evidence="1">
    <location>
        <begin position="595"/>
        <end position="629"/>
    </location>
</feature>
<dbReference type="Proteomes" id="UP000319976">
    <property type="component" value="Chromosome"/>
</dbReference>
<proteinExistence type="predicted"/>
<dbReference type="RefSeq" id="WP_145265029.1">
    <property type="nucleotide sequence ID" value="NZ_CP036316.1"/>
</dbReference>
<dbReference type="InterPro" id="IPR015943">
    <property type="entry name" value="WD40/YVTN_repeat-like_dom_sf"/>
</dbReference>
<dbReference type="PANTHER" id="PTHR34512:SF30">
    <property type="entry name" value="OUTER MEMBRANE PROTEIN ASSEMBLY FACTOR BAMB"/>
    <property type="match status" value="1"/>
</dbReference>
<feature type="transmembrane region" description="Helical" evidence="2">
    <location>
        <begin position="115"/>
        <end position="138"/>
    </location>
</feature>
<dbReference type="PANTHER" id="PTHR34512">
    <property type="entry name" value="CELL SURFACE PROTEIN"/>
    <property type="match status" value="1"/>
</dbReference>
<accession>A0A517TCR4</accession>
<dbReference type="EMBL" id="CP036316">
    <property type="protein sequence ID" value="QDT66158.1"/>
    <property type="molecule type" value="Genomic_DNA"/>
</dbReference>
<dbReference type="AlphaFoldDB" id="A0A517TCR4"/>
<evidence type="ECO:0000256" key="2">
    <source>
        <dbReference type="SAM" id="Phobius"/>
    </source>
</evidence>
<dbReference type="Gene3D" id="2.130.10.10">
    <property type="entry name" value="YVTN repeat-like/Quinoprotein amine dehydrogenase"/>
    <property type="match status" value="1"/>
</dbReference>
<feature type="transmembrane region" description="Helical" evidence="2">
    <location>
        <begin position="145"/>
        <end position="162"/>
    </location>
</feature>
<dbReference type="InterPro" id="IPR002372">
    <property type="entry name" value="PQQ_rpt_dom"/>
</dbReference>
<feature type="compositionally biased region" description="Acidic residues" evidence="1">
    <location>
        <begin position="602"/>
        <end position="616"/>
    </location>
</feature>
<evidence type="ECO:0000313" key="4">
    <source>
        <dbReference type="EMBL" id="QDT66158.1"/>
    </source>
</evidence>
<keyword evidence="2" id="KW-0472">Membrane</keyword>
<keyword evidence="2" id="KW-1133">Transmembrane helix</keyword>
<name>A0A517TCR4_9PLAN</name>
<reference evidence="4 5" key="1">
    <citation type="submission" date="2019-02" db="EMBL/GenBank/DDBJ databases">
        <title>Deep-cultivation of Planctomycetes and their phenomic and genomic characterization uncovers novel biology.</title>
        <authorList>
            <person name="Wiegand S."/>
            <person name="Jogler M."/>
            <person name="Boedeker C."/>
            <person name="Pinto D."/>
            <person name="Vollmers J."/>
            <person name="Rivas-Marin E."/>
            <person name="Kohn T."/>
            <person name="Peeters S.H."/>
            <person name="Heuer A."/>
            <person name="Rast P."/>
            <person name="Oberbeckmann S."/>
            <person name="Bunk B."/>
            <person name="Jeske O."/>
            <person name="Meyerdierks A."/>
            <person name="Storesund J.E."/>
            <person name="Kallscheuer N."/>
            <person name="Luecker S."/>
            <person name="Lage O.M."/>
            <person name="Pohl T."/>
            <person name="Merkel B.J."/>
            <person name="Hornburger P."/>
            <person name="Mueller R.-W."/>
            <person name="Bruemmer F."/>
            <person name="Labrenz M."/>
            <person name="Spormann A.M."/>
            <person name="Op den Camp H."/>
            <person name="Overmann J."/>
            <person name="Amann R."/>
            <person name="Jetten M.S.M."/>
            <person name="Mascher T."/>
            <person name="Medema M.H."/>
            <person name="Devos D.P."/>
            <person name="Kaster A.-K."/>
            <person name="Ovreas L."/>
            <person name="Rohde M."/>
            <person name="Galperin M.Y."/>
            <person name="Jogler C."/>
        </authorList>
    </citation>
    <scope>NUCLEOTIDE SEQUENCE [LARGE SCALE GENOMIC DNA]</scope>
    <source>
        <strain evidence="4 5">V22</strain>
    </source>
</reference>
<organism evidence="4 5">
    <name type="scientific">Calycomorphotria hydatis</name>
    <dbReference type="NCBI Taxonomy" id="2528027"/>
    <lineage>
        <taxon>Bacteria</taxon>
        <taxon>Pseudomonadati</taxon>
        <taxon>Planctomycetota</taxon>
        <taxon>Planctomycetia</taxon>
        <taxon>Planctomycetales</taxon>
        <taxon>Planctomycetaceae</taxon>
        <taxon>Calycomorphotria</taxon>
    </lineage>
</organism>
<keyword evidence="5" id="KW-1185">Reference proteome</keyword>
<feature type="transmembrane region" description="Helical" evidence="2">
    <location>
        <begin position="60"/>
        <end position="80"/>
    </location>
</feature>
<dbReference type="SUPFAM" id="SSF50998">
    <property type="entry name" value="Quinoprotein alcohol dehydrogenase-like"/>
    <property type="match status" value="1"/>
</dbReference>
<dbReference type="OrthoDB" id="7051554at2"/>
<evidence type="ECO:0000256" key="1">
    <source>
        <dbReference type="SAM" id="MobiDB-lite"/>
    </source>
</evidence>
<dbReference type="InterPro" id="IPR011047">
    <property type="entry name" value="Quinoprotein_ADH-like_sf"/>
</dbReference>
<feature type="region of interest" description="Disordered" evidence="1">
    <location>
        <begin position="1"/>
        <end position="24"/>
    </location>
</feature>
<dbReference type="Pfam" id="PF13360">
    <property type="entry name" value="PQQ_2"/>
    <property type="match status" value="1"/>
</dbReference>
<protein>
    <submittedName>
        <fullName evidence="4">Outer membrane biogenesis protein BamB</fullName>
    </submittedName>
</protein>
<gene>
    <name evidence="4" type="ORF">V22_34230</name>
</gene>
<evidence type="ECO:0000313" key="5">
    <source>
        <dbReference type="Proteomes" id="UP000319976"/>
    </source>
</evidence>
<feature type="domain" description="Pyrrolo-quinoline quinone repeat" evidence="3">
    <location>
        <begin position="270"/>
        <end position="521"/>
    </location>
</feature>
<sequence>MSVDESPAAEEVTEKSEVAANEPADTADSKSLRRWPILILLLMIPVCWYLQKAWETPPLWAMMLSFFGPMWLGAIFLLYWTFFSRAVWKEKFIGLAGLVIAIAVPLLFVDQTLQGMGVIYLGVPSILIAAGLSLLVFGGSQKLRVPLMLMFVAATAGAWNLFRWDGATSDFKAELSWRWEPSAEDEYLASIDRDAPLGIPGMPVFDASNPEWPGFRGKHRDSKVGGVTLLTDWDSNPPEQLWKQKIGPAWSSFSLAYPYLFTQEQRGEQEAVVCMHADSGETIWATEYESRFWEPVAGAGPRATPTLTEDSLFVLGAAGILHRLNPASGKVIWKVDITEDANRDDAMPVPIWGFSASPLIYKDLVIVYAGGTEDRGVLAYGKKNGDFRWGAPSGNHSYSSAEVATLGGTEGILMASNEGVSFIDPADGSTLWTHEEPYEGYRVLQPLVYQDAVLLATPMGDGTHRLAVAHSDEDWSVTEDWSSRGMKSDFNDFVEHEGYLYGFDVAIFGCIDLETGKRQWKGGRYGKGQVLLLTESGQLLVLSEKGELVLLNATPTAHEEIAKVQVLEGKTWNHPILVGDRIYLRNAEEAACYRLPVQSSEPESEDEPTEEAEEITGEPSEKTPGERPA</sequence>
<dbReference type="KEGG" id="chya:V22_34230"/>
<keyword evidence="2" id="KW-0812">Transmembrane</keyword>
<evidence type="ECO:0000259" key="3">
    <source>
        <dbReference type="Pfam" id="PF13360"/>
    </source>
</evidence>
<feature type="compositionally biased region" description="Basic and acidic residues" evidence="1">
    <location>
        <begin position="619"/>
        <end position="629"/>
    </location>
</feature>
<feature type="transmembrane region" description="Helical" evidence="2">
    <location>
        <begin position="92"/>
        <end position="109"/>
    </location>
</feature>